<dbReference type="EMBL" id="UHAP01000001">
    <property type="protein sequence ID" value="SUK42542.1"/>
    <property type="molecule type" value="Genomic_DNA"/>
</dbReference>
<evidence type="ECO:0000256" key="2">
    <source>
        <dbReference type="SAM" id="MobiDB-lite"/>
    </source>
</evidence>
<proteinExistence type="predicted"/>
<sequence length="132" mass="15233">MSFFKRLKDKFATNKENEEVKSLTEEQGQDKLEDTHSEGSTQDVNDLAENAEVKKKPRKLSEADFDDDGLISIEDFEEIEAQKMGAKFKAGLEKSRQNFQEQLNNLIARYRKVDEDFFEALEEMLITADVGF</sequence>
<gene>
    <name evidence="4" type="primary">ftsY_1</name>
    <name evidence="4" type="ORF">NCTC6133_01501</name>
</gene>
<accession>A0A380DPQ5</accession>
<name>A0A380DPQ5_STAAU</name>
<dbReference type="AlphaFoldDB" id="A0A380DPQ5"/>
<dbReference type="InterPro" id="IPR013822">
    <property type="entry name" value="Signal_recog_particl_SRP54_hlx"/>
</dbReference>
<evidence type="ECO:0000313" key="5">
    <source>
        <dbReference type="Proteomes" id="UP000255091"/>
    </source>
</evidence>
<evidence type="ECO:0000259" key="3">
    <source>
        <dbReference type="Pfam" id="PF02881"/>
    </source>
</evidence>
<protein>
    <submittedName>
        <fullName evidence="4">Signal recognition particle receptor protein FtsY (=alpha subunit)</fullName>
    </submittedName>
</protein>
<dbReference type="InterPro" id="IPR036225">
    <property type="entry name" value="SRP/SRP_N"/>
</dbReference>
<reference evidence="4 5" key="1">
    <citation type="submission" date="2018-06" db="EMBL/GenBank/DDBJ databases">
        <authorList>
            <consortium name="Pathogen Informatics"/>
            <person name="Doyle S."/>
        </authorList>
    </citation>
    <scope>NUCLEOTIDE SEQUENCE [LARGE SCALE GENOMIC DNA]</scope>
    <source>
        <strain evidence="4 5">NCTC6133</strain>
    </source>
</reference>
<feature type="compositionally biased region" description="Basic and acidic residues" evidence="2">
    <location>
        <begin position="17"/>
        <end position="37"/>
    </location>
</feature>
<dbReference type="Proteomes" id="UP000255091">
    <property type="component" value="Unassembled WGS sequence"/>
</dbReference>
<dbReference type="PROSITE" id="PS00018">
    <property type="entry name" value="EF_HAND_1"/>
    <property type="match status" value="1"/>
</dbReference>
<keyword evidence="4" id="KW-0675">Receptor</keyword>
<feature type="domain" description="Signal recognition particle SRP54 helical bundle" evidence="3">
    <location>
        <begin position="99"/>
        <end position="132"/>
    </location>
</feature>
<dbReference type="GO" id="GO:0006614">
    <property type="term" value="P:SRP-dependent cotranslational protein targeting to membrane"/>
    <property type="evidence" value="ECO:0007669"/>
    <property type="project" value="InterPro"/>
</dbReference>
<evidence type="ECO:0000256" key="1">
    <source>
        <dbReference type="SAM" id="Coils"/>
    </source>
</evidence>
<feature type="region of interest" description="Disordered" evidence="2">
    <location>
        <begin position="17"/>
        <end position="59"/>
    </location>
</feature>
<dbReference type="Pfam" id="PF02881">
    <property type="entry name" value="SRP54_N"/>
    <property type="match status" value="1"/>
</dbReference>
<evidence type="ECO:0000313" key="4">
    <source>
        <dbReference type="EMBL" id="SUK42542.1"/>
    </source>
</evidence>
<dbReference type="InterPro" id="IPR018247">
    <property type="entry name" value="EF_Hand_1_Ca_BS"/>
</dbReference>
<dbReference type="GO" id="GO:0005525">
    <property type="term" value="F:GTP binding"/>
    <property type="evidence" value="ECO:0007669"/>
    <property type="project" value="InterPro"/>
</dbReference>
<feature type="coiled-coil region" evidence="1">
    <location>
        <begin position="89"/>
        <end position="116"/>
    </location>
</feature>
<dbReference type="Gene3D" id="1.20.120.140">
    <property type="entry name" value="Signal recognition particle SRP54, nucleotide-binding domain"/>
    <property type="match status" value="1"/>
</dbReference>
<organism evidence="4 5">
    <name type="scientific">Staphylococcus aureus</name>
    <dbReference type="NCBI Taxonomy" id="1280"/>
    <lineage>
        <taxon>Bacteria</taxon>
        <taxon>Bacillati</taxon>
        <taxon>Bacillota</taxon>
        <taxon>Bacilli</taxon>
        <taxon>Bacillales</taxon>
        <taxon>Staphylococcaceae</taxon>
        <taxon>Staphylococcus</taxon>
    </lineage>
</organism>
<keyword evidence="1" id="KW-0175">Coiled coil</keyword>
<dbReference type="InterPro" id="IPR042101">
    <property type="entry name" value="SRP54_N_sf"/>
</dbReference>
<dbReference type="SUPFAM" id="SSF47364">
    <property type="entry name" value="Domain of the SRP/SRP receptor G-proteins"/>
    <property type="match status" value="1"/>
</dbReference>